<feature type="compositionally biased region" description="Low complexity" evidence="4">
    <location>
        <begin position="286"/>
        <end position="298"/>
    </location>
</feature>
<reference evidence="5 6" key="1">
    <citation type="submission" date="2018-06" db="EMBL/GenBank/DDBJ databases">
        <title>Genome analysis of cellulolytic fungus Trichoderma lentiforme CFAM-422.</title>
        <authorList>
            <person name="Steindorff A.S."/>
            <person name="Formighieri E.F."/>
            <person name="Midorikawa G.E.O."/>
            <person name="Tamietti M.S."/>
            <person name="Ramos E.Z."/>
            <person name="Silva A.S."/>
            <person name="Bon E.P.S."/>
            <person name="Mendes T.D."/>
            <person name="Damaso M.C.T."/>
            <person name="Favaro L.C.L."/>
        </authorList>
    </citation>
    <scope>NUCLEOTIDE SEQUENCE [LARGE SCALE GENOMIC DNA]</scope>
    <source>
        <strain evidence="5 6">CFAM-422</strain>
    </source>
</reference>
<dbReference type="InterPro" id="IPR012340">
    <property type="entry name" value="NA-bd_OB-fold"/>
</dbReference>
<keyword evidence="6" id="KW-1185">Reference proteome</keyword>
<comment type="caution">
    <text evidence="5">The sequence shown here is derived from an EMBL/GenBank/DDBJ whole genome shotgun (WGS) entry which is preliminary data.</text>
</comment>
<feature type="compositionally biased region" description="Polar residues" evidence="4">
    <location>
        <begin position="304"/>
        <end position="313"/>
    </location>
</feature>
<dbReference type="InterPro" id="IPR013970">
    <property type="entry name" value="Rfa2"/>
</dbReference>
<dbReference type="CDD" id="cd04479">
    <property type="entry name" value="RPA3"/>
    <property type="match status" value="1"/>
</dbReference>
<evidence type="ECO:0000313" key="5">
    <source>
        <dbReference type="EMBL" id="KAF3060719.1"/>
    </source>
</evidence>
<name>A0A9P5C7T7_9HYPO</name>
<dbReference type="GO" id="GO:0031981">
    <property type="term" value="C:nuclear lumen"/>
    <property type="evidence" value="ECO:0007669"/>
    <property type="project" value="UniProtKB-ARBA"/>
</dbReference>
<comment type="subcellular location">
    <subcellularLocation>
        <location evidence="1">Nucleus</location>
    </subcellularLocation>
</comment>
<accession>A0A9P5C7T7</accession>
<protein>
    <recommendedName>
        <fullName evidence="7">Replication factor A protein 3</fullName>
    </recommendedName>
</protein>
<feature type="compositionally biased region" description="Polar residues" evidence="4">
    <location>
        <begin position="201"/>
        <end position="212"/>
    </location>
</feature>
<sequence>MSEQMSSPRITASYLDNFVGRVVTIVGKVTQLRGDQATIDADGVVTILLNREAHLAHGNAAQVIGKVNPDLSIKALSTRDVGPGVGHGVSPLRNQEPQHQPRIAMVWPGPNQNQNQNQNPIVESSNAIVSVSSPSHSSSSLFEPRPRPSIARPYRIASPPVLRASFNSPPSGPDWNHHRQQQSFDLVPYDPYDLPPEHVSNAASQSTSSLPSTAPPRGFTTMPGSFYSNPDSRSGSPFSDDEEDMFRLAHDISPSWQSNNPYNSHFSLPSSRDAPRISPYQPIPSAQPRSIYSPSSSTSPPPFTNMTHSTQAAGSLPSPPSSQRERPASPFSVADSLPTLRQDDSHQLASPPMSPIRRPQVRGGGSDVRDSEDTDALALNAVLDGIGRMQVDMNLDQAGRWRIARRSDSESSW</sequence>
<comment type="similarity">
    <text evidence="2">Belongs to the replication factor A protein 3 family.</text>
</comment>
<feature type="compositionally biased region" description="Polar residues" evidence="4">
    <location>
        <begin position="222"/>
        <end position="237"/>
    </location>
</feature>
<evidence type="ECO:0000256" key="4">
    <source>
        <dbReference type="SAM" id="MobiDB-lite"/>
    </source>
</evidence>
<dbReference type="Pfam" id="PF08661">
    <property type="entry name" value="Rep_fac-A_3"/>
    <property type="match status" value="1"/>
</dbReference>
<keyword evidence="3" id="KW-0539">Nucleus</keyword>
<dbReference type="Gene3D" id="2.40.50.140">
    <property type="entry name" value="Nucleic acid-binding proteins"/>
    <property type="match status" value="1"/>
</dbReference>
<feature type="compositionally biased region" description="Polar residues" evidence="4">
    <location>
        <begin position="254"/>
        <end position="270"/>
    </location>
</feature>
<dbReference type="GO" id="GO:0006260">
    <property type="term" value="P:DNA replication"/>
    <property type="evidence" value="ECO:0007669"/>
    <property type="project" value="InterPro"/>
</dbReference>
<gene>
    <name evidence="5" type="ORF">CFAM422_010964</name>
</gene>
<dbReference type="EMBL" id="QLNT01000022">
    <property type="protein sequence ID" value="KAF3060719.1"/>
    <property type="molecule type" value="Genomic_DNA"/>
</dbReference>
<dbReference type="GO" id="GO:0003677">
    <property type="term" value="F:DNA binding"/>
    <property type="evidence" value="ECO:0007669"/>
    <property type="project" value="InterPro"/>
</dbReference>
<feature type="region of interest" description="Disordered" evidence="4">
    <location>
        <begin position="186"/>
        <end position="373"/>
    </location>
</feature>
<feature type="compositionally biased region" description="Low complexity" evidence="4">
    <location>
        <begin position="129"/>
        <end position="140"/>
    </location>
</feature>
<dbReference type="GO" id="GO:0006310">
    <property type="term" value="P:DNA recombination"/>
    <property type="evidence" value="ECO:0007669"/>
    <property type="project" value="InterPro"/>
</dbReference>
<organism evidence="5 6">
    <name type="scientific">Trichoderma lentiforme</name>
    <dbReference type="NCBI Taxonomy" id="1567552"/>
    <lineage>
        <taxon>Eukaryota</taxon>
        <taxon>Fungi</taxon>
        <taxon>Dikarya</taxon>
        <taxon>Ascomycota</taxon>
        <taxon>Pezizomycotina</taxon>
        <taxon>Sordariomycetes</taxon>
        <taxon>Hypocreomycetidae</taxon>
        <taxon>Hypocreales</taxon>
        <taxon>Hypocreaceae</taxon>
        <taxon>Trichoderma</taxon>
    </lineage>
</organism>
<dbReference type="GO" id="GO:0006281">
    <property type="term" value="P:DNA repair"/>
    <property type="evidence" value="ECO:0007669"/>
    <property type="project" value="InterPro"/>
</dbReference>
<evidence type="ECO:0000256" key="2">
    <source>
        <dbReference type="ARBA" id="ARBA00009761"/>
    </source>
</evidence>
<evidence type="ECO:0000256" key="1">
    <source>
        <dbReference type="ARBA" id="ARBA00004123"/>
    </source>
</evidence>
<evidence type="ECO:0008006" key="7">
    <source>
        <dbReference type="Google" id="ProtNLM"/>
    </source>
</evidence>
<dbReference type="SUPFAM" id="SSF50249">
    <property type="entry name" value="Nucleic acid-binding proteins"/>
    <property type="match status" value="1"/>
</dbReference>
<evidence type="ECO:0000313" key="6">
    <source>
        <dbReference type="Proteomes" id="UP000801864"/>
    </source>
</evidence>
<proteinExistence type="inferred from homology"/>
<dbReference type="Proteomes" id="UP000801864">
    <property type="component" value="Unassembled WGS sequence"/>
</dbReference>
<feature type="region of interest" description="Disordered" evidence="4">
    <location>
        <begin position="129"/>
        <end position="153"/>
    </location>
</feature>
<dbReference type="AlphaFoldDB" id="A0A9P5C7T7"/>
<evidence type="ECO:0000256" key="3">
    <source>
        <dbReference type="ARBA" id="ARBA00023242"/>
    </source>
</evidence>